<accession>A0ABQ6RBP9</accession>
<keyword evidence="3" id="KW-1185">Reference proteome</keyword>
<dbReference type="PROSITE" id="PS51257">
    <property type="entry name" value="PROKAR_LIPOPROTEIN"/>
    <property type="match status" value="1"/>
</dbReference>
<organism evidence="2 3">
    <name type="scientific">Macrococcus equipercicus</name>
    <dbReference type="NCBI Taxonomy" id="69967"/>
    <lineage>
        <taxon>Bacteria</taxon>
        <taxon>Bacillati</taxon>
        <taxon>Bacillota</taxon>
        <taxon>Bacilli</taxon>
        <taxon>Bacillales</taxon>
        <taxon>Staphylococcaceae</taxon>
        <taxon>Macrococcus</taxon>
    </lineage>
</organism>
<evidence type="ECO:0000256" key="1">
    <source>
        <dbReference type="SAM" id="SignalP"/>
    </source>
</evidence>
<dbReference type="Pfam" id="PF10368">
    <property type="entry name" value="YkyA"/>
    <property type="match status" value="1"/>
</dbReference>
<dbReference type="SUPFAM" id="SSF140423">
    <property type="entry name" value="MW0975(SA0943)-like"/>
    <property type="match status" value="1"/>
</dbReference>
<dbReference type="Proteomes" id="UP000295735">
    <property type="component" value="Unassembled WGS sequence"/>
</dbReference>
<feature type="chain" id="PRO_5047244265" description="EMYY motif lipoprotein" evidence="1">
    <location>
        <begin position="19"/>
        <end position="210"/>
    </location>
</feature>
<evidence type="ECO:0000313" key="2">
    <source>
        <dbReference type="EMBL" id="KAA1042663.1"/>
    </source>
</evidence>
<keyword evidence="1" id="KW-0732">Signal</keyword>
<reference evidence="2 3" key="1">
    <citation type="submission" date="2019-09" db="EMBL/GenBank/DDBJ databases">
        <authorList>
            <person name="Mazhar S."/>
            <person name="Altermann E."/>
            <person name="Hill C."/>
            <person name="Mcauliffe O."/>
        </authorList>
    </citation>
    <scope>NUCLEOTIDE SEQUENCE [LARGE SCALE GENOMIC DNA]</scope>
    <source>
        <strain evidence="2 3">ATCC 51831</strain>
    </source>
</reference>
<dbReference type="InterPro" id="IPR036785">
    <property type="entry name" value="YkyA-like_sf"/>
</dbReference>
<proteinExistence type="predicted"/>
<feature type="signal peptide" evidence="1">
    <location>
        <begin position="1"/>
        <end position="18"/>
    </location>
</feature>
<gene>
    <name evidence="2" type="ORF">ERX35_001930</name>
</gene>
<name>A0ABQ6RBP9_9STAP</name>
<dbReference type="EMBL" id="SCWC02000001">
    <property type="protein sequence ID" value="KAA1042663.1"/>
    <property type="molecule type" value="Genomic_DNA"/>
</dbReference>
<dbReference type="Gene3D" id="1.20.120.570">
    <property type="entry name" value="YkyA-like"/>
    <property type="match status" value="1"/>
</dbReference>
<protein>
    <recommendedName>
        <fullName evidence="4">EMYY motif lipoprotein</fullName>
    </recommendedName>
</protein>
<dbReference type="InterPro" id="IPR019454">
    <property type="entry name" value="Lipoprot_YkyA-like"/>
</dbReference>
<evidence type="ECO:0008006" key="4">
    <source>
        <dbReference type="Google" id="ProtNLM"/>
    </source>
</evidence>
<evidence type="ECO:0000313" key="3">
    <source>
        <dbReference type="Proteomes" id="UP000295735"/>
    </source>
</evidence>
<sequence length="210" mass="23856">MMMPMYKTAVCLSVLLLAACGNENKQLESFYKQIELANEKEKPIVETSDKLSRLENEKVQMFEKINKGTLNEIHATAKKLAQNADNRKAVITEEKEAIAASEAAFKKSLPLAKAIADQQNKNEAQDIIDKMEKKYSTHAQLMTAYEDILAKERNIFSYLQQPQPAGQIVNEKIDQLGETTKKFQQLTTVYNNNSKALEKEKKDVVDRLNE</sequence>
<comment type="caution">
    <text evidence="2">The sequence shown here is derived from an EMBL/GenBank/DDBJ whole genome shotgun (WGS) entry which is preliminary data.</text>
</comment>